<feature type="transmembrane region" description="Helical" evidence="7">
    <location>
        <begin position="265"/>
        <end position="283"/>
    </location>
</feature>
<comment type="similarity">
    <text evidence="7">Belongs to the binding-protein-dependent transport system permease family.</text>
</comment>
<dbReference type="AlphaFoldDB" id="A0A374PDT4"/>
<feature type="transmembrane region" description="Helical" evidence="7">
    <location>
        <begin position="212"/>
        <end position="235"/>
    </location>
</feature>
<dbReference type="Proteomes" id="UP000263014">
    <property type="component" value="Unassembled WGS sequence"/>
</dbReference>
<comment type="caution">
    <text evidence="9">The sequence shown here is derived from an EMBL/GenBank/DDBJ whole genome shotgun (WGS) entry which is preliminary data.</text>
</comment>
<dbReference type="PROSITE" id="PS50928">
    <property type="entry name" value="ABC_TM1"/>
    <property type="match status" value="1"/>
</dbReference>
<dbReference type="PANTHER" id="PTHR43227:SF7">
    <property type="entry name" value="ARABINOOLIGOSACCHARIDES TRANSPORT SYSTEM PERMEASE PROTEIN ARAP"/>
    <property type="match status" value="1"/>
</dbReference>
<sequence length="294" mass="32317">MKIKKQEKIFIAACLFPALLLTVVFFLAPLFRGLALSFTKSTATNIGGEFVGLKNYIDLFSDPYFYQALGNTFKLLLFVPFCLNALALTLAFLVTQTRLRERGFYRFLFFFPSIISATALGVLWSNIYSPTLGIVKKLGELLGISSLQSLAVLGNQKTVLIAVGVVMVWQSVGYYMVMYIASIDGIDTSVFEAATMDGCGIIKKIVYITLPILRNMISVTFVLSLSSALAMSYIITSVMTAGGPSGSSTVILYYMYKQAFEQSNFGYAMSVAVVTLILAFLLSKLSRCLTAERE</sequence>
<evidence type="ECO:0000256" key="7">
    <source>
        <dbReference type="RuleBase" id="RU363032"/>
    </source>
</evidence>
<feature type="transmembrane region" description="Helical" evidence="7">
    <location>
        <begin position="159"/>
        <end position="181"/>
    </location>
</feature>
<dbReference type="RefSeq" id="WP_117630265.1">
    <property type="nucleotide sequence ID" value="NZ_QSON01000001.1"/>
</dbReference>
<organism evidence="9 10">
    <name type="scientific">Hungatella hathewayi</name>
    <dbReference type="NCBI Taxonomy" id="154046"/>
    <lineage>
        <taxon>Bacteria</taxon>
        <taxon>Bacillati</taxon>
        <taxon>Bacillota</taxon>
        <taxon>Clostridia</taxon>
        <taxon>Lachnospirales</taxon>
        <taxon>Lachnospiraceae</taxon>
        <taxon>Hungatella</taxon>
    </lineage>
</organism>
<dbReference type="InterPro" id="IPR000515">
    <property type="entry name" value="MetI-like"/>
</dbReference>
<dbReference type="Gene3D" id="1.10.3720.10">
    <property type="entry name" value="MetI-like"/>
    <property type="match status" value="1"/>
</dbReference>
<dbReference type="PANTHER" id="PTHR43227">
    <property type="entry name" value="BLL4140 PROTEIN"/>
    <property type="match status" value="1"/>
</dbReference>
<accession>A0A374PDT4</accession>
<evidence type="ECO:0000256" key="5">
    <source>
        <dbReference type="ARBA" id="ARBA00022989"/>
    </source>
</evidence>
<feature type="transmembrane region" description="Helical" evidence="7">
    <location>
        <begin position="75"/>
        <end position="95"/>
    </location>
</feature>
<dbReference type="EMBL" id="QSON01000001">
    <property type="protein sequence ID" value="RGJ08213.1"/>
    <property type="molecule type" value="Genomic_DNA"/>
</dbReference>
<keyword evidence="5 7" id="KW-1133">Transmembrane helix</keyword>
<dbReference type="InterPro" id="IPR035906">
    <property type="entry name" value="MetI-like_sf"/>
</dbReference>
<evidence type="ECO:0000256" key="2">
    <source>
        <dbReference type="ARBA" id="ARBA00022448"/>
    </source>
</evidence>
<keyword evidence="6 7" id="KW-0472">Membrane</keyword>
<proteinExistence type="inferred from homology"/>
<dbReference type="CDD" id="cd06261">
    <property type="entry name" value="TM_PBP2"/>
    <property type="match status" value="1"/>
</dbReference>
<reference evidence="9 10" key="1">
    <citation type="submission" date="2018-08" db="EMBL/GenBank/DDBJ databases">
        <title>A genome reference for cultivated species of the human gut microbiota.</title>
        <authorList>
            <person name="Zou Y."/>
            <person name="Xue W."/>
            <person name="Luo G."/>
        </authorList>
    </citation>
    <scope>NUCLEOTIDE SEQUENCE [LARGE SCALE GENOMIC DNA]</scope>
    <source>
        <strain evidence="9 10">TM09-12</strain>
    </source>
</reference>
<gene>
    <name evidence="9" type="ORF">DXD79_02065</name>
</gene>
<evidence type="ECO:0000256" key="6">
    <source>
        <dbReference type="ARBA" id="ARBA00023136"/>
    </source>
</evidence>
<protein>
    <submittedName>
        <fullName evidence="9">Sugar ABC transporter permease</fullName>
    </submittedName>
</protein>
<evidence type="ECO:0000313" key="10">
    <source>
        <dbReference type="Proteomes" id="UP000263014"/>
    </source>
</evidence>
<feature type="domain" description="ABC transmembrane type-1" evidence="8">
    <location>
        <begin position="69"/>
        <end position="286"/>
    </location>
</feature>
<dbReference type="SUPFAM" id="SSF161098">
    <property type="entry name" value="MetI-like"/>
    <property type="match status" value="1"/>
</dbReference>
<comment type="subcellular location">
    <subcellularLocation>
        <location evidence="1 7">Cell membrane</location>
        <topology evidence="1 7">Multi-pass membrane protein</topology>
    </subcellularLocation>
</comment>
<dbReference type="Pfam" id="PF00528">
    <property type="entry name" value="BPD_transp_1"/>
    <property type="match status" value="1"/>
</dbReference>
<evidence type="ECO:0000313" key="9">
    <source>
        <dbReference type="EMBL" id="RGJ08213.1"/>
    </source>
</evidence>
<evidence type="ECO:0000259" key="8">
    <source>
        <dbReference type="PROSITE" id="PS50928"/>
    </source>
</evidence>
<keyword evidence="4 7" id="KW-0812">Transmembrane</keyword>
<evidence type="ECO:0000256" key="4">
    <source>
        <dbReference type="ARBA" id="ARBA00022692"/>
    </source>
</evidence>
<evidence type="ECO:0000256" key="1">
    <source>
        <dbReference type="ARBA" id="ARBA00004651"/>
    </source>
</evidence>
<dbReference type="InterPro" id="IPR050809">
    <property type="entry name" value="UgpAE/MalFG_permease"/>
</dbReference>
<keyword evidence="3" id="KW-1003">Cell membrane</keyword>
<dbReference type="GO" id="GO:0005886">
    <property type="term" value="C:plasma membrane"/>
    <property type="evidence" value="ECO:0007669"/>
    <property type="project" value="UniProtKB-SubCell"/>
</dbReference>
<name>A0A374PDT4_9FIRM</name>
<dbReference type="GO" id="GO:0055085">
    <property type="term" value="P:transmembrane transport"/>
    <property type="evidence" value="ECO:0007669"/>
    <property type="project" value="InterPro"/>
</dbReference>
<feature type="transmembrane region" description="Helical" evidence="7">
    <location>
        <begin position="107"/>
        <end position="127"/>
    </location>
</feature>
<evidence type="ECO:0000256" key="3">
    <source>
        <dbReference type="ARBA" id="ARBA00022475"/>
    </source>
</evidence>
<keyword evidence="2 7" id="KW-0813">Transport</keyword>
<feature type="transmembrane region" description="Helical" evidence="7">
    <location>
        <begin position="9"/>
        <end position="31"/>
    </location>
</feature>